<evidence type="ECO:0000256" key="2">
    <source>
        <dbReference type="ARBA" id="ARBA00022692"/>
    </source>
</evidence>
<keyword evidence="3 5" id="KW-1133">Transmembrane helix</keyword>
<name>A0A0L7KEZ7_OPEBR</name>
<keyword evidence="4 5" id="KW-0472">Membrane</keyword>
<dbReference type="EMBL" id="JTDY01010032">
    <property type="protein sequence ID" value="KOB61645.1"/>
    <property type="molecule type" value="Genomic_DNA"/>
</dbReference>
<protein>
    <submittedName>
        <fullName evidence="6">Organic cation transporter</fullName>
    </submittedName>
</protein>
<feature type="transmembrane region" description="Helical" evidence="5">
    <location>
        <begin position="53"/>
        <end position="71"/>
    </location>
</feature>
<dbReference type="InterPro" id="IPR005828">
    <property type="entry name" value="MFS_sugar_transport-like"/>
</dbReference>
<dbReference type="GO" id="GO:0022857">
    <property type="term" value="F:transmembrane transporter activity"/>
    <property type="evidence" value="ECO:0007669"/>
    <property type="project" value="InterPro"/>
</dbReference>
<feature type="transmembrane region" description="Helical" evidence="5">
    <location>
        <begin position="141"/>
        <end position="159"/>
    </location>
</feature>
<feature type="transmembrane region" description="Helical" evidence="5">
    <location>
        <begin position="20"/>
        <end position="41"/>
    </location>
</feature>
<dbReference type="Gene3D" id="1.20.1250.20">
    <property type="entry name" value="MFS general substrate transporter like domains"/>
    <property type="match status" value="2"/>
</dbReference>
<dbReference type="AlphaFoldDB" id="A0A0L7KEZ7"/>
<gene>
    <name evidence="6" type="ORF">OBRU01_23475</name>
</gene>
<sequence>MYLAGELLETIFGASVYPAAFHRIQTSLVLGIPLALGGASLSLLDYLTGYWRLWARIAYPPSFLLLLYPWVLPESVRWLVTRGRISEAIDAMKKAAKCNKVHISEETLNKVVMQQKQQAEGDQKEEEMNAHSLAGSPHANYVLLAAVQLPALVLNTLLLDRVGRRPLLTAALLITSISLIVSSCLSESSAKWVGTALYLSGEMGATMSLNALYVYTAELFPTRARHRLLAASSSFGRLGAILAPLTPLL</sequence>
<evidence type="ECO:0000256" key="4">
    <source>
        <dbReference type="ARBA" id="ARBA00023136"/>
    </source>
</evidence>
<comment type="subcellular location">
    <subcellularLocation>
        <location evidence="1">Membrane</location>
        <topology evidence="1">Multi-pass membrane protein</topology>
    </subcellularLocation>
</comment>
<keyword evidence="7" id="KW-1185">Reference proteome</keyword>
<organism evidence="6 7">
    <name type="scientific">Operophtera brumata</name>
    <name type="common">Winter moth</name>
    <name type="synonym">Phalaena brumata</name>
    <dbReference type="NCBI Taxonomy" id="104452"/>
    <lineage>
        <taxon>Eukaryota</taxon>
        <taxon>Metazoa</taxon>
        <taxon>Ecdysozoa</taxon>
        <taxon>Arthropoda</taxon>
        <taxon>Hexapoda</taxon>
        <taxon>Insecta</taxon>
        <taxon>Pterygota</taxon>
        <taxon>Neoptera</taxon>
        <taxon>Endopterygota</taxon>
        <taxon>Lepidoptera</taxon>
        <taxon>Glossata</taxon>
        <taxon>Ditrysia</taxon>
        <taxon>Geometroidea</taxon>
        <taxon>Geometridae</taxon>
        <taxon>Larentiinae</taxon>
        <taxon>Operophtera</taxon>
    </lineage>
</organism>
<comment type="caution">
    <text evidence="6">The sequence shown here is derived from an EMBL/GenBank/DDBJ whole genome shotgun (WGS) entry which is preliminary data.</text>
</comment>
<reference evidence="6 7" key="1">
    <citation type="journal article" date="2015" name="Genome Biol. Evol.">
        <title>The genome of winter moth (Operophtera brumata) provides a genomic perspective on sexual dimorphism and phenology.</title>
        <authorList>
            <person name="Derks M.F."/>
            <person name="Smit S."/>
            <person name="Salis L."/>
            <person name="Schijlen E."/>
            <person name="Bossers A."/>
            <person name="Mateman C."/>
            <person name="Pijl A.S."/>
            <person name="de Ridder D."/>
            <person name="Groenen M.A."/>
            <person name="Visser M.E."/>
            <person name="Megens H.J."/>
        </authorList>
    </citation>
    <scope>NUCLEOTIDE SEQUENCE [LARGE SCALE GENOMIC DNA]</scope>
    <source>
        <strain evidence="6">WM2013NL</strain>
        <tissue evidence="6">Head and thorax</tissue>
    </source>
</reference>
<keyword evidence="2 5" id="KW-0812">Transmembrane</keyword>
<feature type="non-terminal residue" evidence="6">
    <location>
        <position position="249"/>
    </location>
</feature>
<dbReference type="PANTHER" id="PTHR24064">
    <property type="entry name" value="SOLUTE CARRIER FAMILY 22 MEMBER"/>
    <property type="match status" value="1"/>
</dbReference>
<feature type="transmembrane region" description="Helical" evidence="5">
    <location>
        <begin position="166"/>
        <end position="185"/>
    </location>
</feature>
<feature type="transmembrane region" description="Helical" evidence="5">
    <location>
        <begin position="197"/>
        <end position="216"/>
    </location>
</feature>
<accession>A0A0L7KEZ7</accession>
<dbReference type="SUPFAM" id="SSF103473">
    <property type="entry name" value="MFS general substrate transporter"/>
    <property type="match status" value="1"/>
</dbReference>
<evidence type="ECO:0000256" key="1">
    <source>
        <dbReference type="ARBA" id="ARBA00004141"/>
    </source>
</evidence>
<dbReference type="Proteomes" id="UP000037510">
    <property type="component" value="Unassembled WGS sequence"/>
</dbReference>
<evidence type="ECO:0000313" key="6">
    <source>
        <dbReference type="EMBL" id="KOB61645.1"/>
    </source>
</evidence>
<evidence type="ECO:0000256" key="3">
    <source>
        <dbReference type="ARBA" id="ARBA00022989"/>
    </source>
</evidence>
<evidence type="ECO:0000256" key="5">
    <source>
        <dbReference type="SAM" id="Phobius"/>
    </source>
</evidence>
<proteinExistence type="predicted"/>
<dbReference type="Pfam" id="PF00083">
    <property type="entry name" value="Sugar_tr"/>
    <property type="match status" value="1"/>
</dbReference>
<evidence type="ECO:0000313" key="7">
    <source>
        <dbReference type="Proteomes" id="UP000037510"/>
    </source>
</evidence>
<dbReference type="InterPro" id="IPR036259">
    <property type="entry name" value="MFS_trans_sf"/>
</dbReference>
<dbReference type="GO" id="GO:0016020">
    <property type="term" value="C:membrane"/>
    <property type="evidence" value="ECO:0007669"/>
    <property type="project" value="UniProtKB-SubCell"/>
</dbReference>
<dbReference type="STRING" id="104452.A0A0L7KEZ7"/>